<evidence type="ECO:0000313" key="3">
    <source>
        <dbReference type="Proteomes" id="UP000324222"/>
    </source>
</evidence>
<keyword evidence="1" id="KW-1133">Transmembrane helix</keyword>
<reference evidence="2 3" key="1">
    <citation type="submission" date="2019-05" db="EMBL/GenBank/DDBJ databases">
        <title>Another draft genome of Portunus trituberculatus and its Hox gene families provides insights of decapod evolution.</title>
        <authorList>
            <person name="Jeong J.-H."/>
            <person name="Song I."/>
            <person name="Kim S."/>
            <person name="Choi T."/>
            <person name="Kim D."/>
            <person name="Ryu S."/>
            <person name="Kim W."/>
        </authorList>
    </citation>
    <scope>NUCLEOTIDE SEQUENCE [LARGE SCALE GENOMIC DNA]</scope>
    <source>
        <tissue evidence="2">Muscle</tissue>
    </source>
</reference>
<organism evidence="2 3">
    <name type="scientific">Portunus trituberculatus</name>
    <name type="common">Swimming crab</name>
    <name type="synonym">Neptunus trituberculatus</name>
    <dbReference type="NCBI Taxonomy" id="210409"/>
    <lineage>
        <taxon>Eukaryota</taxon>
        <taxon>Metazoa</taxon>
        <taxon>Ecdysozoa</taxon>
        <taxon>Arthropoda</taxon>
        <taxon>Crustacea</taxon>
        <taxon>Multicrustacea</taxon>
        <taxon>Malacostraca</taxon>
        <taxon>Eumalacostraca</taxon>
        <taxon>Eucarida</taxon>
        <taxon>Decapoda</taxon>
        <taxon>Pleocyemata</taxon>
        <taxon>Brachyura</taxon>
        <taxon>Eubrachyura</taxon>
        <taxon>Portunoidea</taxon>
        <taxon>Portunidae</taxon>
        <taxon>Portuninae</taxon>
        <taxon>Portunus</taxon>
    </lineage>
</organism>
<proteinExistence type="predicted"/>
<protein>
    <submittedName>
        <fullName evidence="2">Uncharacterized protein</fullName>
    </submittedName>
</protein>
<accession>A0A5B7DU53</accession>
<feature type="transmembrane region" description="Helical" evidence="1">
    <location>
        <begin position="20"/>
        <end position="44"/>
    </location>
</feature>
<sequence length="49" mass="5833">MILECPLVPLSPSYVSDTRYYLSFFSIRFTNLYIMLVPFPSIFLHRKDT</sequence>
<comment type="caution">
    <text evidence="2">The sequence shown here is derived from an EMBL/GenBank/DDBJ whole genome shotgun (WGS) entry which is preliminary data.</text>
</comment>
<evidence type="ECO:0000313" key="2">
    <source>
        <dbReference type="EMBL" id="MPC24990.1"/>
    </source>
</evidence>
<keyword evidence="1" id="KW-0812">Transmembrane</keyword>
<gene>
    <name evidence="2" type="ORF">E2C01_018085</name>
</gene>
<evidence type="ECO:0000256" key="1">
    <source>
        <dbReference type="SAM" id="Phobius"/>
    </source>
</evidence>
<keyword evidence="1" id="KW-0472">Membrane</keyword>
<dbReference type="AlphaFoldDB" id="A0A5B7DU53"/>
<name>A0A5B7DU53_PORTR</name>
<dbReference type="Proteomes" id="UP000324222">
    <property type="component" value="Unassembled WGS sequence"/>
</dbReference>
<dbReference type="EMBL" id="VSRR010001401">
    <property type="protein sequence ID" value="MPC24990.1"/>
    <property type="molecule type" value="Genomic_DNA"/>
</dbReference>
<keyword evidence="3" id="KW-1185">Reference proteome</keyword>